<reference evidence="3 4" key="1">
    <citation type="journal article" date="2015" name="Genome Announc.">
        <title>Complete Genome Sequence of Cupriavidus basilensis 4G11, Isolated from the Oak Ridge Field Research Center Site.</title>
        <authorList>
            <person name="Ray J."/>
            <person name="Waters R.J."/>
            <person name="Skerker J.M."/>
            <person name="Kuehl J.V."/>
            <person name="Price M.N."/>
            <person name="Huang J."/>
            <person name="Chakraborty R."/>
            <person name="Arkin A.P."/>
            <person name="Deutschbauer A."/>
        </authorList>
    </citation>
    <scope>NUCLEOTIDE SEQUENCE [LARGE SCALE GENOMIC DNA]</scope>
    <source>
        <strain evidence="3">4G11</strain>
    </source>
</reference>
<proteinExistence type="predicted"/>
<accession>A0A0C4Y4W6</accession>
<keyword evidence="4" id="KW-1185">Reference proteome</keyword>
<dbReference type="STRING" id="68895.RR42_m0495"/>
<dbReference type="InterPro" id="IPR003033">
    <property type="entry name" value="SCP2_sterol-bd_dom"/>
</dbReference>
<dbReference type="KEGG" id="cbw:RR42_m0495"/>
<evidence type="ECO:0000313" key="3">
    <source>
        <dbReference type="EMBL" id="AJG17908.1"/>
    </source>
</evidence>
<evidence type="ECO:0000313" key="4">
    <source>
        <dbReference type="Proteomes" id="UP000031843"/>
    </source>
</evidence>
<evidence type="ECO:0000259" key="2">
    <source>
        <dbReference type="Pfam" id="PF02036"/>
    </source>
</evidence>
<dbReference type="AlphaFoldDB" id="A0A0C4Y4W6"/>
<dbReference type="EMBL" id="CP010536">
    <property type="protein sequence ID" value="AJG17908.1"/>
    <property type="molecule type" value="Genomic_DNA"/>
</dbReference>
<dbReference type="Proteomes" id="UP000031843">
    <property type="component" value="Chromosome main"/>
</dbReference>
<evidence type="ECO:0000256" key="1">
    <source>
        <dbReference type="SAM" id="Coils"/>
    </source>
</evidence>
<feature type="coiled-coil region" evidence="1">
    <location>
        <begin position="161"/>
        <end position="188"/>
    </location>
</feature>
<name>A0A0C4Y4W6_9BURK</name>
<organism evidence="3 4">
    <name type="scientific">Cupriavidus basilensis</name>
    <dbReference type="NCBI Taxonomy" id="68895"/>
    <lineage>
        <taxon>Bacteria</taxon>
        <taxon>Pseudomonadati</taxon>
        <taxon>Pseudomonadota</taxon>
        <taxon>Betaproteobacteria</taxon>
        <taxon>Burkholderiales</taxon>
        <taxon>Burkholderiaceae</taxon>
        <taxon>Cupriavidus</taxon>
    </lineage>
</organism>
<protein>
    <submittedName>
        <fullName evidence="3">Protein YigP clustered with ubiquinone biosynthetic genes</fullName>
    </submittedName>
</protein>
<dbReference type="PANTHER" id="PTHR38693">
    <property type="entry name" value="UBIQUINONE BIOSYNTHESIS PROTEIN UBIJ"/>
    <property type="match status" value="1"/>
</dbReference>
<dbReference type="Pfam" id="PF02036">
    <property type="entry name" value="SCP2"/>
    <property type="match status" value="1"/>
</dbReference>
<dbReference type="InterPro" id="IPR038989">
    <property type="entry name" value="UbiJ"/>
</dbReference>
<gene>
    <name evidence="3" type="ORF">RR42_m0495</name>
</gene>
<keyword evidence="1" id="KW-0175">Coiled coil</keyword>
<feature type="domain" description="SCP2" evidence="2">
    <location>
        <begin position="2"/>
        <end position="84"/>
    </location>
</feature>
<dbReference type="PANTHER" id="PTHR38693:SF1">
    <property type="entry name" value="UBIQUINONE BIOSYNTHESIS ACCESSORY FACTOR UBIJ"/>
    <property type="match status" value="1"/>
</dbReference>
<sequence>MLQPFAGRIIRFDAAAFTLALKVTGQGLTELAPVDETPAVTLTVPLQQWPLVASDVAGGGQAAAMKHVRIEGDAELANTVSTLARNLRWDAAEDLSRALRGILGGPVSDSVAQRVVDGVQQVHAQATRVGRALVDNVTEYLLDEQPTLVRHAALDEFGAGVSALRDDLARLEKRLEKLEQRTRSERGAGTLPSAHR</sequence>
<dbReference type="GO" id="GO:0006744">
    <property type="term" value="P:ubiquinone biosynthetic process"/>
    <property type="evidence" value="ECO:0007669"/>
    <property type="project" value="InterPro"/>
</dbReference>
<keyword evidence="3" id="KW-0830">Ubiquinone</keyword>